<feature type="region of interest" description="Disordered" evidence="1">
    <location>
        <begin position="90"/>
        <end position="110"/>
    </location>
</feature>
<geneLocation type="mitochondrion" evidence="2"/>
<sequence length="232" mass="26091">MINQLNIAKLVARNSHSSLRTKIMISESVMVGLLFGGGGTYASDRGSIAVQAKTCSFLACSCSLDGLNKFTNGWFKNSYRLFSTSSSRGNPISNTGGDNHSSNYEGDSSGDGASNYYHTQNLQILNQSKSIHSMLQQYANKLVNAALYVKLYMRMDDFYDAHDILKEKLNSLDSSGALDPSILQSLLNETHTLLWKNLMYPRLRFWKYTEEYLENNFIEDTRKSIIVAIENY</sequence>
<proteinExistence type="predicted"/>
<evidence type="ECO:0000256" key="1">
    <source>
        <dbReference type="SAM" id="MobiDB-lite"/>
    </source>
</evidence>
<reference evidence="2" key="1">
    <citation type="journal article" date="2016" name="PLoS ONE">
        <title>Intron Derived Size Polymorphism in the Mitochondrial Genomes of Closely Related Chrysoporthe Species.</title>
        <authorList>
            <person name="Kanzi A.M."/>
            <person name="Wingfield B.D."/>
            <person name="Steenkamp E.T."/>
            <person name="Naidoo S."/>
            <person name="van der Merwe N.A."/>
        </authorList>
    </citation>
    <scope>NUCLEOTIDE SEQUENCE</scope>
</reference>
<accession>A0A191MX94</accession>
<dbReference type="EMBL" id="KT428651">
    <property type="protein sequence ID" value="AMX22295.1"/>
    <property type="molecule type" value="Genomic_DNA"/>
</dbReference>
<keyword evidence="2" id="KW-0496">Mitochondrion</keyword>
<gene>
    <name evidence="2" type="primary">orf232</name>
</gene>
<feature type="compositionally biased region" description="Polar residues" evidence="1">
    <location>
        <begin position="90"/>
        <end position="106"/>
    </location>
</feature>
<protein>
    <submittedName>
        <fullName evidence="2">Uncharacterized protein</fullName>
    </submittedName>
</protein>
<organism evidence="2">
    <name type="scientific">Cryphonectria parasitica</name>
    <name type="common">Chestnut blight fungus</name>
    <name type="synonym">Endothia parasitica</name>
    <dbReference type="NCBI Taxonomy" id="5116"/>
    <lineage>
        <taxon>Eukaryota</taxon>
        <taxon>Fungi</taxon>
        <taxon>Dikarya</taxon>
        <taxon>Ascomycota</taxon>
        <taxon>Pezizomycotina</taxon>
        <taxon>Sordariomycetes</taxon>
        <taxon>Sordariomycetidae</taxon>
        <taxon>Diaporthales</taxon>
        <taxon>Cryphonectriaceae</taxon>
        <taxon>Cryphonectria-Endothia species complex</taxon>
        <taxon>Cryphonectria</taxon>
    </lineage>
</organism>
<evidence type="ECO:0000313" key="2">
    <source>
        <dbReference type="EMBL" id="AMX22295.1"/>
    </source>
</evidence>
<name>A0A191MX94_CRYPA</name>
<dbReference type="AlphaFoldDB" id="A0A191MX94"/>